<feature type="compositionally biased region" description="Basic and acidic residues" evidence="1">
    <location>
        <begin position="81"/>
        <end position="90"/>
    </location>
</feature>
<name>A0A918XFJ5_9ACTN</name>
<dbReference type="AlphaFoldDB" id="A0A918XFJ5"/>
<keyword evidence="3" id="KW-1185">Reference proteome</keyword>
<feature type="compositionally biased region" description="Low complexity" evidence="1">
    <location>
        <begin position="47"/>
        <end position="56"/>
    </location>
</feature>
<proteinExistence type="predicted"/>
<feature type="region of interest" description="Disordered" evidence="1">
    <location>
        <begin position="45"/>
        <end position="90"/>
    </location>
</feature>
<accession>A0A918XFJ5</accession>
<comment type="caution">
    <text evidence="2">The sequence shown here is derived from an EMBL/GenBank/DDBJ whole genome shotgun (WGS) entry which is preliminary data.</text>
</comment>
<reference evidence="2 3" key="1">
    <citation type="journal article" date="2014" name="Int. J. Syst. Evol. Microbiol.">
        <title>Complete genome sequence of Corynebacterium casei LMG S-19264T (=DSM 44701T), isolated from a smear-ripened cheese.</title>
        <authorList>
            <consortium name="US DOE Joint Genome Institute (JGI-PGF)"/>
            <person name="Walter F."/>
            <person name="Albersmeier A."/>
            <person name="Kalinowski J."/>
            <person name="Ruckert C."/>
        </authorList>
    </citation>
    <scope>NUCLEOTIDE SEQUENCE [LARGE SCALE GENOMIC DNA]</scope>
    <source>
        <strain evidence="2 3">KCTC 19473</strain>
    </source>
</reference>
<dbReference type="Proteomes" id="UP000654947">
    <property type="component" value="Unassembled WGS sequence"/>
</dbReference>
<evidence type="ECO:0000313" key="3">
    <source>
        <dbReference type="Proteomes" id="UP000654947"/>
    </source>
</evidence>
<sequence length="90" mass="9075">MFTGRLEDGTGTEATKVVDVAWLPVAAPTVHTWSDGTSGCSGGLRGFRGALRRGPGLPAPDHPNVPVGHRPGSFGSGTPGPEERAAPSSG</sequence>
<evidence type="ECO:0000256" key="1">
    <source>
        <dbReference type="SAM" id="MobiDB-lite"/>
    </source>
</evidence>
<evidence type="ECO:0000313" key="2">
    <source>
        <dbReference type="EMBL" id="GHD29788.1"/>
    </source>
</evidence>
<organism evidence="2 3">
    <name type="scientific">Nocardiopsis kunsanensis</name>
    <dbReference type="NCBI Taxonomy" id="141693"/>
    <lineage>
        <taxon>Bacteria</taxon>
        <taxon>Bacillati</taxon>
        <taxon>Actinomycetota</taxon>
        <taxon>Actinomycetes</taxon>
        <taxon>Streptosporangiales</taxon>
        <taxon>Nocardiopsidaceae</taxon>
        <taxon>Nocardiopsis</taxon>
    </lineage>
</organism>
<gene>
    <name evidence="2" type="ORF">GCM10007147_31010</name>
</gene>
<dbReference type="EMBL" id="BMXL01000017">
    <property type="protein sequence ID" value="GHD29788.1"/>
    <property type="molecule type" value="Genomic_DNA"/>
</dbReference>
<protein>
    <submittedName>
        <fullName evidence="2">Uncharacterized protein</fullName>
    </submittedName>
</protein>